<dbReference type="PANTHER" id="PTHR42920:SF26">
    <property type="entry name" value="OS03G0707200 PROTEIN"/>
    <property type="match status" value="1"/>
</dbReference>
<keyword evidence="3" id="KW-1003">Cell membrane</keyword>
<keyword evidence="5 7" id="KW-1133">Transmembrane helix</keyword>
<keyword evidence="6 7" id="KW-0472">Membrane</keyword>
<accession>A0A9Q0WR38</accession>
<dbReference type="InterPro" id="IPR037185">
    <property type="entry name" value="EmrE-like"/>
</dbReference>
<evidence type="ECO:0000313" key="10">
    <source>
        <dbReference type="Proteomes" id="UP001151752"/>
    </source>
</evidence>
<dbReference type="PANTHER" id="PTHR42920">
    <property type="entry name" value="OS03G0707200 PROTEIN-RELATED"/>
    <property type="match status" value="1"/>
</dbReference>
<dbReference type="InterPro" id="IPR000620">
    <property type="entry name" value="EamA_dom"/>
</dbReference>
<dbReference type="GO" id="GO:0005886">
    <property type="term" value="C:plasma membrane"/>
    <property type="evidence" value="ECO:0007669"/>
    <property type="project" value="UniProtKB-SubCell"/>
</dbReference>
<feature type="transmembrane region" description="Helical" evidence="7">
    <location>
        <begin position="12"/>
        <end position="31"/>
    </location>
</feature>
<dbReference type="Pfam" id="PF00892">
    <property type="entry name" value="EamA"/>
    <property type="match status" value="1"/>
</dbReference>
<organism evidence="9 10">
    <name type="scientific">Salix koriyanagi</name>
    <dbReference type="NCBI Taxonomy" id="2511006"/>
    <lineage>
        <taxon>Eukaryota</taxon>
        <taxon>Viridiplantae</taxon>
        <taxon>Streptophyta</taxon>
        <taxon>Embryophyta</taxon>
        <taxon>Tracheophyta</taxon>
        <taxon>Spermatophyta</taxon>
        <taxon>Magnoliopsida</taxon>
        <taxon>eudicotyledons</taxon>
        <taxon>Gunneridae</taxon>
        <taxon>Pentapetalae</taxon>
        <taxon>rosids</taxon>
        <taxon>fabids</taxon>
        <taxon>Malpighiales</taxon>
        <taxon>Salicaceae</taxon>
        <taxon>Saliceae</taxon>
        <taxon>Salix</taxon>
    </lineage>
</organism>
<evidence type="ECO:0000256" key="7">
    <source>
        <dbReference type="SAM" id="Phobius"/>
    </source>
</evidence>
<comment type="subcellular location">
    <subcellularLocation>
        <location evidence="1">Cell membrane</location>
        <topology evidence="1">Multi-pass membrane protein</topology>
    </subcellularLocation>
</comment>
<dbReference type="AlphaFoldDB" id="A0A9Q0WR38"/>
<evidence type="ECO:0000256" key="3">
    <source>
        <dbReference type="ARBA" id="ARBA00022475"/>
    </source>
</evidence>
<keyword evidence="10" id="KW-1185">Reference proteome</keyword>
<protein>
    <recommendedName>
        <fullName evidence="8">EamA domain-containing protein</fullName>
    </recommendedName>
</protein>
<dbReference type="Proteomes" id="UP001151752">
    <property type="component" value="Chromosome 10"/>
</dbReference>
<dbReference type="SUPFAM" id="SSF103481">
    <property type="entry name" value="Multidrug resistance efflux transporter EmrE"/>
    <property type="match status" value="1"/>
</dbReference>
<feature type="domain" description="EamA" evidence="8">
    <location>
        <begin position="2"/>
        <end position="53"/>
    </location>
</feature>
<evidence type="ECO:0000256" key="5">
    <source>
        <dbReference type="ARBA" id="ARBA00022989"/>
    </source>
</evidence>
<evidence type="ECO:0000313" key="9">
    <source>
        <dbReference type="EMBL" id="KAJ6771856.1"/>
    </source>
</evidence>
<dbReference type="InterPro" id="IPR051258">
    <property type="entry name" value="Diverse_Substrate_Transporter"/>
</dbReference>
<name>A0A9Q0WR38_9ROSI</name>
<keyword evidence="4 7" id="KW-0812">Transmembrane</keyword>
<evidence type="ECO:0000256" key="6">
    <source>
        <dbReference type="ARBA" id="ARBA00023136"/>
    </source>
</evidence>
<evidence type="ECO:0000259" key="8">
    <source>
        <dbReference type="Pfam" id="PF00892"/>
    </source>
</evidence>
<feature type="transmembrane region" description="Helical" evidence="7">
    <location>
        <begin position="37"/>
        <end position="56"/>
    </location>
</feature>
<evidence type="ECO:0000256" key="4">
    <source>
        <dbReference type="ARBA" id="ARBA00022692"/>
    </source>
</evidence>
<comment type="caution">
    <text evidence="9">The sequence shown here is derived from an EMBL/GenBank/DDBJ whole genome shotgun (WGS) entry which is preliminary data.</text>
</comment>
<comment type="similarity">
    <text evidence="2">Belongs to the drug/metabolite transporter (DMT) superfamily. Plant drug/metabolite exporter (P-DME) (TC 2.A.7.4) family.</text>
</comment>
<proteinExistence type="inferred from homology"/>
<evidence type="ECO:0000256" key="1">
    <source>
        <dbReference type="ARBA" id="ARBA00004651"/>
    </source>
</evidence>
<evidence type="ECO:0000256" key="2">
    <source>
        <dbReference type="ARBA" id="ARBA00007635"/>
    </source>
</evidence>
<reference evidence="9" key="2">
    <citation type="journal article" date="2023" name="Int. J. Mol. Sci.">
        <title>De Novo Assembly and Annotation of 11 Diverse Shrub Willow (Salix) Genomes Reveals Novel Gene Organization in Sex-Linked Regions.</title>
        <authorList>
            <person name="Hyden B."/>
            <person name="Feng K."/>
            <person name="Yates T.B."/>
            <person name="Jawdy S."/>
            <person name="Cereghino C."/>
            <person name="Smart L.B."/>
            <person name="Muchero W."/>
        </authorList>
    </citation>
    <scope>NUCLEOTIDE SEQUENCE</scope>
    <source>
        <tissue evidence="9">Shoot tip</tissue>
    </source>
</reference>
<gene>
    <name evidence="9" type="ORF">OIU74_018158</name>
</gene>
<sequence length="115" mass="12164">MAAMRDVSATETAIIYGLEPVWGAGFAWFLLGERWGAAGWVGASLVLGGSLMVQIFGSSCSGVSGKDEMSSEKVDLLLVSDKQNGLSTTSPLYSTDVLILNSCRSPELVTPEARF</sequence>
<reference evidence="9" key="1">
    <citation type="submission" date="2022-11" db="EMBL/GenBank/DDBJ databases">
        <authorList>
            <person name="Hyden B.L."/>
            <person name="Feng K."/>
            <person name="Yates T."/>
            <person name="Jawdy S."/>
            <person name="Smart L.B."/>
            <person name="Muchero W."/>
        </authorList>
    </citation>
    <scope>NUCLEOTIDE SEQUENCE</scope>
    <source>
        <tissue evidence="9">Shoot tip</tissue>
    </source>
</reference>
<dbReference type="EMBL" id="JAPFFM010000002">
    <property type="protein sequence ID" value="KAJ6771856.1"/>
    <property type="molecule type" value="Genomic_DNA"/>
</dbReference>